<organism evidence="2 3">
    <name type="scientific">Flavobacterium ardleyense</name>
    <dbReference type="NCBI Taxonomy" id="2038737"/>
    <lineage>
        <taxon>Bacteria</taxon>
        <taxon>Pseudomonadati</taxon>
        <taxon>Bacteroidota</taxon>
        <taxon>Flavobacteriia</taxon>
        <taxon>Flavobacteriales</taxon>
        <taxon>Flavobacteriaceae</taxon>
        <taxon>Flavobacterium</taxon>
    </lineage>
</organism>
<name>A0ABW5Z4Y1_9FLAO</name>
<proteinExistence type="predicted"/>
<accession>A0ABW5Z4Y1</accession>
<evidence type="ECO:0000313" key="3">
    <source>
        <dbReference type="Proteomes" id="UP001597549"/>
    </source>
</evidence>
<reference evidence="3" key="1">
    <citation type="journal article" date="2019" name="Int. J. Syst. Evol. Microbiol.">
        <title>The Global Catalogue of Microorganisms (GCM) 10K type strain sequencing project: providing services to taxonomists for standard genome sequencing and annotation.</title>
        <authorList>
            <consortium name="The Broad Institute Genomics Platform"/>
            <consortium name="The Broad Institute Genome Sequencing Center for Infectious Disease"/>
            <person name="Wu L."/>
            <person name="Ma J."/>
        </authorList>
    </citation>
    <scope>NUCLEOTIDE SEQUENCE [LARGE SCALE GENOMIC DNA]</scope>
    <source>
        <strain evidence="3">KCTC 52644</strain>
    </source>
</reference>
<dbReference type="GO" id="GO:0016787">
    <property type="term" value="F:hydrolase activity"/>
    <property type="evidence" value="ECO:0007669"/>
    <property type="project" value="UniProtKB-KW"/>
</dbReference>
<dbReference type="SMART" id="SM00245">
    <property type="entry name" value="TSPc"/>
    <property type="match status" value="1"/>
</dbReference>
<evidence type="ECO:0000313" key="2">
    <source>
        <dbReference type="EMBL" id="MFD2907206.1"/>
    </source>
</evidence>
<gene>
    <name evidence="2" type="ORF">ACFSX9_00515</name>
</gene>
<feature type="domain" description="Tail specific protease" evidence="1">
    <location>
        <begin position="112"/>
        <end position="320"/>
    </location>
</feature>
<keyword evidence="3" id="KW-1185">Reference proteome</keyword>
<dbReference type="RefSeq" id="WP_379803045.1">
    <property type="nucleotide sequence ID" value="NZ_JBHUOL010000001.1"/>
</dbReference>
<evidence type="ECO:0000259" key="1">
    <source>
        <dbReference type="SMART" id="SM00245"/>
    </source>
</evidence>
<dbReference type="Gene3D" id="3.90.226.10">
    <property type="entry name" value="2-enoyl-CoA Hydratase, Chain A, domain 1"/>
    <property type="match status" value="1"/>
</dbReference>
<dbReference type="InterPro" id="IPR005151">
    <property type="entry name" value="Tail-specific_protease"/>
</dbReference>
<sequence>MKKRLILFVFLGFTVNNLNAQKLKSSQDSIRVFYDKLFSVMEKGYLYKDKVEWSELRTKVVKDLPQYPDFKSSLKEVATIFDFAAADHCSVKYKDVSYTGNFPGPTAKDFSEQWLGKYKTKPNFEVKVLDDQFGYILMPEIIMDDFSSKNTHSIAQPMYDSINKIKNSHQLKGWIIDLRFNTGGNCVPMLLGLYDFLGDNDIWATINLEKEVISKITLSKGKYISGSKKISYINPKGILLDTAKVAVLTNIATGSSGEVTALAFKGRANTIFIGEKTNGKTTTNRVADLAFGAYISITGGYDADRTGTFYEQIIPDITITNQDNFDDLLLDGNVQEAIKFITDKE</sequence>
<dbReference type="SUPFAM" id="SSF52096">
    <property type="entry name" value="ClpP/crotonase"/>
    <property type="match status" value="1"/>
</dbReference>
<dbReference type="Pfam" id="PF03572">
    <property type="entry name" value="Peptidase_S41"/>
    <property type="match status" value="1"/>
</dbReference>
<dbReference type="InterPro" id="IPR029045">
    <property type="entry name" value="ClpP/crotonase-like_dom_sf"/>
</dbReference>
<dbReference type="Proteomes" id="UP001597549">
    <property type="component" value="Unassembled WGS sequence"/>
</dbReference>
<keyword evidence="2" id="KW-0378">Hydrolase</keyword>
<dbReference type="EMBL" id="JBHUOL010000001">
    <property type="protein sequence ID" value="MFD2907206.1"/>
    <property type="molecule type" value="Genomic_DNA"/>
</dbReference>
<dbReference type="EC" id="3.4.-.-" evidence="2"/>
<comment type="caution">
    <text evidence="2">The sequence shown here is derived from an EMBL/GenBank/DDBJ whole genome shotgun (WGS) entry which is preliminary data.</text>
</comment>
<protein>
    <submittedName>
        <fullName evidence="2">S41 family peptidase</fullName>
        <ecNumber evidence="2">3.4.-.-</ecNumber>
    </submittedName>
</protein>